<protein>
    <recommendedName>
        <fullName evidence="5">Cysteine protease RIM13</fullName>
    </recommendedName>
</protein>
<evidence type="ECO:0000259" key="7">
    <source>
        <dbReference type="PROSITE" id="PS50203"/>
    </source>
</evidence>
<feature type="active site" evidence="6">
    <location>
        <position position="319"/>
    </location>
</feature>
<evidence type="ECO:0000256" key="1">
    <source>
        <dbReference type="ARBA" id="ARBA00010193"/>
    </source>
</evidence>
<dbReference type="RefSeq" id="XP_066832410.1">
    <property type="nucleotide sequence ID" value="XM_066975808.1"/>
</dbReference>
<evidence type="ECO:0000256" key="3">
    <source>
        <dbReference type="ARBA" id="ARBA00022801"/>
    </source>
</evidence>
<feature type="active site" evidence="6">
    <location>
        <position position="165"/>
    </location>
</feature>
<keyword evidence="4 6" id="KW-0788">Thiol protease</keyword>
<accession>A0ABP0ZSY3</accession>
<evidence type="ECO:0000256" key="5">
    <source>
        <dbReference type="ARBA" id="ARBA00042255"/>
    </source>
</evidence>
<evidence type="ECO:0000256" key="6">
    <source>
        <dbReference type="PROSITE-ProRule" id="PRU00239"/>
    </source>
</evidence>
<feature type="active site" evidence="6">
    <location>
        <position position="343"/>
    </location>
</feature>
<feature type="domain" description="Calpain catalytic" evidence="7">
    <location>
        <begin position="155"/>
        <end position="398"/>
    </location>
</feature>
<dbReference type="PANTHER" id="PTHR46143">
    <property type="entry name" value="CALPAIN-7"/>
    <property type="match status" value="1"/>
</dbReference>
<dbReference type="EMBL" id="OZ022411">
    <property type="protein sequence ID" value="CAK9441604.1"/>
    <property type="molecule type" value="Genomic_DNA"/>
</dbReference>
<keyword evidence="9" id="KW-1185">Reference proteome</keyword>
<evidence type="ECO:0000256" key="2">
    <source>
        <dbReference type="ARBA" id="ARBA00022670"/>
    </source>
</evidence>
<dbReference type="InterPro" id="IPR051297">
    <property type="entry name" value="PalB/RIM13"/>
</dbReference>
<dbReference type="SUPFAM" id="SSF49758">
    <property type="entry name" value="Calpain large subunit, middle domain (domain III)"/>
    <property type="match status" value="1"/>
</dbReference>
<dbReference type="SUPFAM" id="SSF54001">
    <property type="entry name" value="Cysteine proteinases"/>
    <property type="match status" value="1"/>
</dbReference>
<organism evidence="8 9">
    <name type="scientific">Lodderomyces beijingensis</name>
    <dbReference type="NCBI Taxonomy" id="1775926"/>
    <lineage>
        <taxon>Eukaryota</taxon>
        <taxon>Fungi</taxon>
        <taxon>Dikarya</taxon>
        <taxon>Ascomycota</taxon>
        <taxon>Saccharomycotina</taxon>
        <taxon>Pichiomycetes</taxon>
        <taxon>Debaryomycetaceae</taxon>
        <taxon>Candida/Lodderomyces clade</taxon>
        <taxon>Lodderomyces</taxon>
    </lineage>
</organism>
<evidence type="ECO:0000256" key="4">
    <source>
        <dbReference type="ARBA" id="ARBA00022807"/>
    </source>
</evidence>
<dbReference type="InterPro" id="IPR038765">
    <property type="entry name" value="Papain-like_cys_pep_sf"/>
</dbReference>
<evidence type="ECO:0000313" key="8">
    <source>
        <dbReference type="EMBL" id="CAK9441604.1"/>
    </source>
</evidence>
<dbReference type="PROSITE" id="PS50203">
    <property type="entry name" value="CALPAIN_CAT"/>
    <property type="match status" value="1"/>
</dbReference>
<dbReference type="PANTHER" id="PTHR46143:SF1">
    <property type="entry name" value="CALPAIN-7"/>
    <property type="match status" value="1"/>
</dbReference>
<dbReference type="PRINTS" id="PR00704">
    <property type="entry name" value="CALPAIN"/>
</dbReference>
<dbReference type="Pfam" id="PF00648">
    <property type="entry name" value="Peptidase_C2"/>
    <property type="match status" value="1"/>
</dbReference>
<gene>
    <name evidence="8" type="ORF">LODBEIA_P54720</name>
</gene>
<keyword evidence="2 6" id="KW-0645">Protease</keyword>
<dbReference type="InterPro" id="IPR022684">
    <property type="entry name" value="Calpain_cysteine_protease"/>
</dbReference>
<dbReference type="Proteomes" id="UP001497383">
    <property type="component" value="Chromosome 7"/>
</dbReference>
<reference evidence="8 9" key="1">
    <citation type="submission" date="2024-03" db="EMBL/GenBank/DDBJ databases">
        <authorList>
            <person name="Brejova B."/>
        </authorList>
    </citation>
    <scope>NUCLEOTIDE SEQUENCE [LARGE SCALE GENOMIC DNA]</scope>
    <source>
        <strain evidence="8 9">CBS 14171</strain>
    </source>
</reference>
<keyword evidence="3 6" id="KW-0378">Hydrolase</keyword>
<sequence length="744" mass="84947">MSFPQILEHIEKSHVFVSLDKLDQAKSEVSKASKLINALLTKQNEADPAIIKLLSKYILDHYDGLKRQQQQQRQENAVSTSTKLLWLSSKLANECVCYPVLTFGPGLDSTCSIFIDTKANYEDPDSSLMLLPTGIDAVFTRVSVRNWTTEESSLSNLCQDLLENCSFVSSFLSLIDQRFDIVDSISPKQESQHYCVVLHYNGARRRVNIDNQLPIIPNSQRNLFMKAQTGDELYWPALIEKAYLKIIGSGYAVSGSNMANDTHILSGWLPEIIRLKQGELPGLLAKFWPLKQKKQVILGIGTGKLSKRLGSQLNLISEHDYMIDNVGQGHDHDQGQGSITLKNPWLDTDSKNRYITTDDLSQFRYLYVNWRQPDVEQFTENFIYSKKNIMADLPRFTLECTSECWLLLERHLPSERGHWSSIDVFESKYRVLSPIQAINFMSCETNNRLQLLKLKPGAYTVVIWSNLVGKFSLTSYGFPLQKSVSQYKFVSRIKGEWTTETGGGNWSQSSFLDNPMYDITVRDACELTICLYGEGPVNFHFLHTDSHQQGKRLRKFIMAKSFTGDNYNENYQSASLSLNPGNYKLIVSTFQCRTGEYTLLFNSSTLLQVEKISNTTALYSTKTTLSWNNENRFKLYFNVETRNTSVTFKIQHYANSNTIQRQTDYRPKLRASVFDASTRQPVQINEEFDDDTLYGLYVDQKFANPGTYILLVERFEIGFGSCVVQVDSNYKVDMLAAPQTNNNQ</sequence>
<dbReference type="InterPro" id="IPR036213">
    <property type="entry name" value="Calpain_III_sf"/>
</dbReference>
<dbReference type="GeneID" id="92210668"/>
<name>A0ABP0ZSY3_9ASCO</name>
<dbReference type="InterPro" id="IPR001300">
    <property type="entry name" value="Peptidase_C2_calpain_cat"/>
</dbReference>
<dbReference type="SMART" id="SM00230">
    <property type="entry name" value="CysPc"/>
    <property type="match status" value="1"/>
</dbReference>
<proteinExistence type="inferred from homology"/>
<comment type="similarity">
    <text evidence="1">Belongs to the peptidase C2 family. PalB/RIM13 subfamily.</text>
</comment>
<evidence type="ECO:0000313" key="9">
    <source>
        <dbReference type="Proteomes" id="UP001497383"/>
    </source>
</evidence>
<dbReference type="Gene3D" id="2.60.120.380">
    <property type="match status" value="1"/>
</dbReference>